<sequence>MATYMIAFRLNMNATYSDRRDSVVRAIRAEANGSTTWEEMTSLIVLRSNKSADELARSIYVSSLFDGTSDALLVVNMDNNTHATRGEIIDPLTLGTFFSTEANGFLNALLG</sequence>
<proteinExistence type="predicted"/>
<reference evidence="1 2" key="1">
    <citation type="submission" date="2016-10" db="EMBL/GenBank/DDBJ databases">
        <authorList>
            <person name="de Groot N.N."/>
        </authorList>
    </citation>
    <scope>NUCLEOTIDE SEQUENCE [LARGE SCALE GENOMIC DNA]</scope>
    <source>
        <strain evidence="1 2">DSM 19548</strain>
    </source>
</reference>
<organism evidence="1 2">
    <name type="scientific">Tropicimonas isoalkanivorans</name>
    <dbReference type="NCBI Taxonomy" id="441112"/>
    <lineage>
        <taxon>Bacteria</taxon>
        <taxon>Pseudomonadati</taxon>
        <taxon>Pseudomonadota</taxon>
        <taxon>Alphaproteobacteria</taxon>
        <taxon>Rhodobacterales</taxon>
        <taxon>Roseobacteraceae</taxon>
        <taxon>Tropicimonas</taxon>
    </lineage>
</organism>
<name>A0A1I1QBJ9_9RHOB</name>
<dbReference type="EMBL" id="FOLG01000019">
    <property type="protein sequence ID" value="SFD19332.1"/>
    <property type="molecule type" value="Genomic_DNA"/>
</dbReference>
<protein>
    <submittedName>
        <fullName evidence="1">Uncharacterized protein</fullName>
    </submittedName>
</protein>
<evidence type="ECO:0000313" key="1">
    <source>
        <dbReference type="EMBL" id="SFD19332.1"/>
    </source>
</evidence>
<dbReference type="Proteomes" id="UP000198728">
    <property type="component" value="Unassembled WGS sequence"/>
</dbReference>
<dbReference type="OrthoDB" id="8446334at2"/>
<dbReference type="RefSeq" id="WP_093362760.1">
    <property type="nucleotide sequence ID" value="NZ_FOLG01000019.1"/>
</dbReference>
<keyword evidence="2" id="KW-1185">Reference proteome</keyword>
<gene>
    <name evidence="1" type="ORF">SAMN04488094_11952</name>
</gene>
<accession>A0A1I1QBJ9</accession>
<evidence type="ECO:0000313" key="2">
    <source>
        <dbReference type="Proteomes" id="UP000198728"/>
    </source>
</evidence>
<dbReference type="AlphaFoldDB" id="A0A1I1QBJ9"/>